<feature type="compositionally biased region" description="Polar residues" evidence="2">
    <location>
        <begin position="114"/>
        <end position="138"/>
    </location>
</feature>
<proteinExistence type="predicted"/>
<feature type="region of interest" description="Disordered" evidence="2">
    <location>
        <begin position="566"/>
        <end position="594"/>
    </location>
</feature>
<organism evidence="3 4">
    <name type="scientific">Tanacetum coccineum</name>
    <dbReference type="NCBI Taxonomy" id="301880"/>
    <lineage>
        <taxon>Eukaryota</taxon>
        <taxon>Viridiplantae</taxon>
        <taxon>Streptophyta</taxon>
        <taxon>Embryophyta</taxon>
        <taxon>Tracheophyta</taxon>
        <taxon>Spermatophyta</taxon>
        <taxon>Magnoliopsida</taxon>
        <taxon>eudicotyledons</taxon>
        <taxon>Gunneridae</taxon>
        <taxon>Pentapetalae</taxon>
        <taxon>asterids</taxon>
        <taxon>campanulids</taxon>
        <taxon>Asterales</taxon>
        <taxon>Asteraceae</taxon>
        <taxon>Asteroideae</taxon>
        <taxon>Anthemideae</taxon>
        <taxon>Anthemidinae</taxon>
        <taxon>Tanacetum</taxon>
    </lineage>
</organism>
<protein>
    <recommendedName>
        <fullName evidence="5">Retrovirus-related Pol polyprotein from transposon TNT 1-94</fullName>
    </recommendedName>
</protein>
<feature type="coiled-coil region" evidence="1">
    <location>
        <begin position="155"/>
        <end position="232"/>
    </location>
</feature>
<feature type="region of interest" description="Disordered" evidence="2">
    <location>
        <begin position="112"/>
        <end position="144"/>
    </location>
</feature>
<evidence type="ECO:0000256" key="2">
    <source>
        <dbReference type="SAM" id="MobiDB-lite"/>
    </source>
</evidence>
<keyword evidence="1" id="KW-0175">Coiled coil</keyword>
<evidence type="ECO:0008006" key="5">
    <source>
        <dbReference type="Google" id="ProtNLM"/>
    </source>
</evidence>
<comment type="caution">
    <text evidence="3">The sequence shown here is derived from an EMBL/GenBank/DDBJ whole genome shotgun (WGS) entry which is preliminary data.</text>
</comment>
<accession>A0ABQ5ED11</accession>
<reference evidence="3" key="2">
    <citation type="submission" date="2022-01" db="EMBL/GenBank/DDBJ databases">
        <authorList>
            <person name="Yamashiro T."/>
            <person name="Shiraishi A."/>
            <person name="Satake H."/>
            <person name="Nakayama K."/>
        </authorList>
    </citation>
    <scope>NUCLEOTIDE SEQUENCE</scope>
</reference>
<dbReference type="Proteomes" id="UP001151760">
    <property type="component" value="Unassembled WGS sequence"/>
</dbReference>
<evidence type="ECO:0000313" key="3">
    <source>
        <dbReference type="EMBL" id="GJT48778.1"/>
    </source>
</evidence>
<feature type="compositionally biased region" description="Polar residues" evidence="2">
    <location>
        <begin position="436"/>
        <end position="459"/>
    </location>
</feature>
<reference evidence="3" key="1">
    <citation type="journal article" date="2022" name="Int. J. Mol. Sci.">
        <title>Draft Genome of Tanacetum Coccineum: Genomic Comparison of Closely Related Tanacetum-Family Plants.</title>
        <authorList>
            <person name="Yamashiro T."/>
            <person name="Shiraishi A."/>
            <person name="Nakayama K."/>
            <person name="Satake H."/>
        </authorList>
    </citation>
    <scope>NUCLEOTIDE SEQUENCE</scope>
</reference>
<evidence type="ECO:0000313" key="4">
    <source>
        <dbReference type="Proteomes" id="UP001151760"/>
    </source>
</evidence>
<evidence type="ECO:0000256" key="1">
    <source>
        <dbReference type="SAM" id="Coils"/>
    </source>
</evidence>
<sequence length="788" mass="89854">MNTSQDIKMQMVDDNVRNQVRYNAMQNDGNEVGENAVQNPRIQIVENMNGLSVVSEIANQYGNGNVETASAEGNGNGINEEEARIQSTQEEFEFMAAVDAYEESERVKVKCTSEDTLQQASTSRTQSDNAPVNESDGSTEVPKDKNCYDHDILNMLTHEVQYTNLQTELDRTKEKLENYIIKKEKEYDVLWNKWYTKSEKCKYDKMLYDKAYNDMQQKIERLQAQLGNLKGKSSDTQCASNTLDPVSQKLEDENVSLEFQVRTYAKENEHLKTTYKNLFDSIKVTQAQTNSIIDSLQKQLYDTFYENAKLRAQLFDKVSEPKGTTKGTRTNTMFTKQSILGKAPSSSYKPKLYSVTPFSKSSVLPKVDKTNTLSKPVTSNSAPATRESKVMQTVNVIAPRIFRTNPSKTYRVDNVVPNKAVKISVRIKPITISQPNVIHKQQANSDSNGFSSTRVNNTAKTKRPHHRSNSNTDRVPSKSKGSWLLNNVEKIEENHRNSQIPKNQKHMSSECNNITLAIRNAKSEIVCVMCRQCLVTANHDVCVRNYGNEINSRADKQSANVCIRENQKKHKANAKKSKEFRSKGSLASSRPSKPRTCLRWIPTGRIFAMCGKLTTSSNTENKSEKSVCDNASTFFLNPVEPPSNGFLIWLLLLWSWFIKTKETTYFYLSDCCSLISRSMDYVHFSALPCFDYSYHFNKISIYCDSKSAIAISCNPIQHSRTKHIAVRYHFIKEHVEKGTIELYFVKTDYQLADLFTKALPVDRFTYLFCRLGMRNLSPQELKRLAKSR</sequence>
<feature type="region of interest" description="Disordered" evidence="2">
    <location>
        <begin position="436"/>
        <end position="482"/>
    </location>
</feature>
<name>A0ABQ5ED11_9ASTR</name>
<dbReference type="CDD" id="cd09272">
    <property type="entry name" value="RNase_HI_RT_Ty1"/>
    <property type="match status" value="1"/>
</dbReference>
<dbReference type="EMBL" id="BQNB010016182">
    <property type="protein sequence ID" value="GJT48778.1"/>
    <property type="molecule type" value="Genomic_DNA"/>
</dbReference>
<gene>
    <name evidence="3" type="ORF">Tco_0974935</name>
</gene>
<keyword evidence="4" id="KW-1185">Reference proteome</keyword>